<reference evidence="3 5" key="2">
    <citation type="submission" date="2018-06" db="EMBL/GenBank/DDBJ databases">
        <authorList>
            <consortium name="Pathogen Informatics"/>
            <person name="Doyle S."/>
        </authorList>
    </citation>
    <scope>NUCLEOTIDE SEQUENCE [LARGE SCALE GENOMIC DNA]</scope>
    <source>
        <strain evidence="3 5">NCTC13645</strain>
    </source>
</reference>
<evidence type="ECO:0000313" key="2">
    <source>
        <dbReference type="EMBL" id="KRN46551.1"/>
    </source>
</evidence>
<protein>
    <submittedName>
        <fullName evidence="3">Molybdopterin biosynthesis protein MoeB</fullName>
    </submittedName>
    <submittedName>
        <fullName evidence="2">Rhodanese-related sulfurtransferase</fullName>
    </submittedName>
</protein>
<dbReference type="Pfam" id="PF00581">
    <property type="entry name" value="Rhodanese"/>
    <property type="match status" value="1"/>
</dbReference>
<dbReference type="Gene3D" id="3.40.250.10">
    <property type="entry name" value="Rhodanese-like domain"/>
    <property type="match status" value="1"/>
</dbReference>
<dbReference type="PATRIC" id="fig|1629.5.peg.836"/>
<dbReference type="PANTHER" id="PTHR43031:SF18">
    <property type="entry name" value="RHODANESE-RELATED SULFURTRANSFERASES"/>
    <property type="match status" value="1"/>
</dbReference>
<gene>
    <name evidence="3" type="primary">yibN</name>
    <name evidence="2" type="ORF">IV50_GL000829</name>
    <name evidence="3" type="ORF">NCTC13645_00689</name>
</gene>
<dbReference type="EMBL" id="UHIV01000001">
    <property type="protein sequence ID" value="SUP52787.1"/>
    <property type="molecule type" value="Genomic_DNA"/>
</dbReference>
<reference evidence="2 4" key="1">
    <citation type="journal article" date="2015" name="Genome Announc.">
        <title>Expanding the biotechnology potential of lactobacilli through comparative genomics of 213 strains and associated genera.</title>
        <authorList>
            <person name="Sun Z."/>
            <person name="Harris H.M."/>
            <person name="McCann A."/>
            <person name="Guo C."/>
            <person name="Argimon S."/>
            <person name="Zhang W."/>
            <person name="Yang X."/>
            <person name="Jeffery I.B."/>
            <person name="Cooney J.C."/>
            <person name="Kagawa T.F."/>
            <person name="Liu W."/>
            <person name="Song Y."/>
            <person name="Salvetti E."/>
            <person name="Wrobel A."/>
            <person name="Rasinkangas P."/>
            <person name="Parkhill J."/>
            <person name="Rea M.C."/>
            <person name="O'Sullivan O."/>
            <person name="Ritari J."/>
            <person name="Douillard F.P."/>
            <person name="Paul Ross R."/>
            <person name="Yang R."/>
            <person name="Briner A.E."/>
            <person name="Felis G.E."/>
            <person name="de Vos W.M."/>
            <person name="Barrangou R."/>
            <person name="Klaenhammer T.R."/>
            <person name="Caufield P.W."/>
            <person name="Cui Y."/>
            <person name="Zhang H."/>
            <person name="O'Toole P.W."/>
        </authorList>
    </citation>
    <scope>NUCLEOTIDE SEQUENCE [LARGE SCALE GENOMIC DNA]</scope>
    <source>
        <strain evidence="2 4">DSM 20410</strain>
    </source>
</reference>
<evidence type="ECO:0000313" key="4">
    <source>
        <dbReference type="Proteomes" id="UP000051992"/>
    </source>
</evidence>
<name>A0A0R2H952_WEIVI</name>
<dbReference type="InterPro" id="IPR036873">
    <property type="entry name" value="Rhodanese-like_dom_sf"/>
</dbReference>
<evidence type="ECO:0000259" key="1">
    <source>
        <dbReference type="PROSITE" id="PS50206"/>
    </source>
</evidence>
<dbReference type="CDD" id="cd00158">
    <property type="entry name" value="RHOD"/>
    <property type="match status" value="1"/>
</dbReference>
<sequence>MNLLWTVLLTILIIWVAWTAGMWLWTRYGAKSSAKVLDSKDFDEQSRGHQIFDLRDADSFKAKHVLGARNVPYAMLKDNHAAIRKDQPVFLYDTNMQYSSRLARILKKEGYHNIYILKNGFATYHGRTKSSNVN</sequence>
<dbReference type="GO" id="GO:0016740">
    <property type="term" value="F:transferase activity"/>
    <property type="evidence" value="ECO:0007669"/>
    <property type="project" value="UniProtKB-KW"/>
</dbReference>
<dbReference type="PROSITE" id="PS50206">
    <property type="entry name" value="RHODANESE_3"/>
    <property type="match status" value="1"/>
</dbReference>
<dbReference type="RefSeq" id="WP_057745476.1">
    <property type="nucleotide sequence ID" value="NZ_BJLU01000002.1"/>
</dbReference>
<dbReference type="SUPFAM" id="SSF52821">
    <property type="entry name" value="Rhodanese/Cell cycle control phosphatase"/>
    <property type="match status" value="1"/>
</dbReference>
<dbReference type="SMART" id="SM00450">
    <property type="entry name" value="RHOD"/>
    <property type="match status" value="1"/>
</dbReference>
<keyword evidence="4" id="KW-1185">Reference proteome</keyword>
<organism evidence="2 4">
    <name type="scientific">Weissella viridescens</name>
    <name type="common">Lactobacillus viridescens</name>
    <dbReference type="NCBI Taxonomy" id="1629"/>
    <lineage>
        <taxon>Bacteria</taxon>
        <taxon>Bacillati</taxon>
        <taxon>Bacillota</taxon>
        <taxon>Bacilli</taxon>
        <taxon>Lactobacillales</taxon>
        <taxon>Lactobacillaceae</taxon>
        <taxon>Weissella</taxon>
    </lineage>
</organism>
<dbReference type="Proteomes" id="UP000051992">
    <property type="component" value="Unassembled WGS sequence"/>
</dbReference>
<proteinExistence type="predicted"/>
<feature type="domain" description="Rhodanese" evidence="1">
    <location>
        <begin position="45"/>
        <end position="129"/>
    </location>
</feature>
<dbReference type="InterPro" id="IPR050229">
    <property type="entry name" value="GlpE_sulfurtransferase"/>
</dbReference>
<dbReference type="GeneID" id="86898746"/>
<dbReference type="PANTHER" id="PTHR43031">
    <property type="entry name" value="FAD-DEPENDENT OXIDOREDUCTASE"/>
    <property type="match status" value="1"/>
</dbReference>
<dbReference type="STRING" id="1629.IV50_GL000829"/>
<dbReference type="InterPro" id="IPR001763">
    <property type="entry name" value="Rhodanese-like_dom"/>
</dbReference>
<evidence type="ECO:0000313" key="3">
    <source>
        <dbReference type="EMBL" id="SUP52787.1"/>
    </source>
</evidence>
<dbReference type="OrthoDB" id="9808735at2"/>
<dbReference type="EMBL" id="JQBM01000002">
    <property type="protein sequence ID" value="KRN46551.1"/>
    <property type="molecule type" value="Genomic_DNA"/>
</dbReference>
<dbReference type="Proteomes" id="UP000254621">
    <property type="component" value="Unassembled WGS sequence"/>
</dbReference>
<evidence type="ECO:0000313" key="5">
    <source>
        <dbReference type="Proteomes" id="UP000254621"/>
    </source>
</evidence>
<dbReference type="AlphaFoldDB" id="A0A0R2H952"/>
<keyword evidence="2" id="KW-0808">Transferase</keyword>
<accession>A0A0R2H952</accession>